<protein>
    <recommendedName>
        <fullName evidence="3">Transposase IS200-like domain-containing protein</fullName>
    </recommendedName>
</protein>
<dbReference type="Proteomes" id="UP000326837">
    <property type="component" value="Chromosome"/>
</dbReference>
<sequence length="159" mass="19149">MPCYLFTWHAYGTWMPDRPQGYVKKRQGVLPPDPEQARRYRARQKEPTASFASTEQRLIIDESLIAAEKRRFRLHGVATEPTHLHLLLSWRDERTFELLRRGVRESISRRLNAHLRHRWLEQGGSRKQVREQSHFNYLMATYLPKHHGWKWREGLGFYQ</sequence>
<gene>
    <name evidence="1" type="ORF">PLANPX_6125</name>
</gene>
<dbReference type="KEGG" id="lpav:PLANPX_6125"/>
<dbReference type="EMBL" id="AP021861">
    <property type="protein sequence ID" value="BBO36513.1"/>
    <property type="molecule type" value="Genomic_DNA"/>
</dbReference>
<dbReference type="AlphaFoldDB" id="A0A5K7XNQ2"/>
<name>A0A5K7XNQ2_9BACT</name>
<evidence type="ECO:0000313" key="2">
    <source>
        <dbReference type="Proteomes" id="UP000326837"/>
    </source>
</evidence>
<accession>A0A5K7XNQ2</accession>
<organism evidence="1 2">
    <name type="scientific">Lacipirellula parvula</name>
    <dbReference type="NCBI Taxonomy" id="2650471"/>
    <lineage>
        <taxon>Bacteria</taxon>
        <taxon>Pseudomonadati</taxon>
        <taxon>Planctomycetota</taxon>
        <taxon>Planctomycetia</taxon>
        <taxon>Pirellulales</taxon>
        <taxon>Lacipirellulaceae</taxon>
        <taxon>Lacipirellula</taxon>
    </lineage>
</organism>
<evidence type="ECO:0000313" key="1">
    <source>
        <dbReference type="EMBL" id="BBO36513.1"/>
    </source>
</evidence>
<proteinExistence type="predicted"/>
<dbReference type="RefSeq" id="WP_152101671.1">
    <property type="nucleotide sequence ID" value="NZ_AP021861.1"/>
</dbReference>
<evidence type="ECO:0008006" key="3">
    <source>
        <dbReference type="Google" id="ProtNLM"/>
    </source>
</evidence>
<keyword evidence="2" id="KW-1185">Reference proteome</keyword>
<reference evidence="2" key="1">
    <citation type="submission" date="2019-10" db="EMBL/GenBank/DDBJ databases">
        <title>Lacipirellula parvula gen. nov., sp. nov., representing a lineage of planctomycetes widespread in freshwater anoxic habitats, and description of the family Lacipirellulaceae.</title>
        <authorList>
            <person name="Dedysh S.N."/>
            <person name="Kulichevskaya I.S."/>
            <person name="Beletsky A.V."/>
            <person name="Rakitin A.L."/>
            <person name="Mardanov A.V."/>
            <person name="Ivanova A.A."/>
            <person name="Saltykova V.X."/>
            <person name="Rijpstra W.I.C."/>
            <person name="Sinninghe Damste J.S."/>
            <person name="Ravin N.V."/>
        </authorList>
    </citation>
    <scope>NUCLEOTIDE SEQUENCE [LARGE SCALE GENOMIC DNA]</scope>
    <source>
        <strain evidence="2">PX69</strain>
    </source>
</reference>